<accession>A0AAV2TJZ8</accession>
<evidence type="ECO:0008006" key="4">
    <source>
        <dbReference type="Google" id="ProtNLM"/>
    </source>
</evidence>
<gene>
    <name evidence="2" type="ORF">CDAUBV1_LOCUS11339</name>
</gene>
<sequence length="284" mass="30941">MPDGNIVGTLSSSVEKPSSSAKRKFVPNIKKALNKHVITDDGPAKKPRKDSKSADPTPNRGGKSGRGGFHGFARDGKSQFVQSYSIFETGIGCVVKNDQNAVELREARPSGTSLTEVHEIGETELKDDPLEQSEAFVTDIKQVFKDPPVVMPDSASDPQPPIDPLSDMDLSGGRNCRVPFDFFTDTGSGRLFTVQLPDKLIPTNSDELKEGRFGKIQVLDNQQVRLVVGEATFELVSPHPLSMASDVVLADQRNEDYVRLNCVGHLDQAMVAVPNLEDFVHLGQ</sequence>
<evidence type="ECO:0000313" key="2">
    <source>
        <dbReference type="EMBL" id="CAL5137065.1"/>
    </source>
</evidence>
<dbReference type="AlphaFoldDB" id="A0AAV2TJZ8"/>
<evidence type="ECO:0000313" key="3">
    <source>
        <dbReference type="Proteomes" id="UP001497525"/>
    </source>
</evidence>
<organism evidence="2 3">
    <name type="scientific">Calicophoron daubneyi</name>
    <name type="common">Rumen fluke</name>
    <name type="synonym">Paramphistomum daubneyi</name>
    <dbReference type="NCBI Taxonomy" id="300641"/>
    <lineage>
        <taxon>Eukaryota</taxon>
        <taxon>Metazoa</taxon>
        <taxon>Spiralia</taxon>
        <taxon>Lophotrochozoa</taxon>
        <taxon>Platyhelminthes</taxon>
        <taxon>Trematoda</taxon>
        <taxon>Digenea</taxon>
        <taxon>Plagiorchiida</taxon>
        <taxon>Pronocephalata</taxon>
        <taxon>Paramphistomoidea</taxon>
        <taxon>Paramphistomidae</taxon>
        <taxon>Calicophoron</taxon>
    </lineage>
</organism>
<name>A0AAV2TJZ8_CALDB</name>
<dbReference type="Proteomes" id="UP001497525">
    <property type="component" value="Unassembled WGS sequence"/>
</dbReference>
<protein>
    <recommendedName>
        <fullName evidence="4">DNA-directed RNA polymerase III subunit RPC4</fullName>
    </recommendedName>
</protein>
<feature type="compositionally biased region" description="Low complexity" evidence="1">
    <location>
        <begin position="11"/>
        <end position="20"/>
    </location>
</feature>
<proteinExistence type="predicted"/>
<feature type="region of interest" description="Disordered" evidence="1">
    <location>
        <begin position="1"/>
        <end position="74"/>
    </location>
</feature>
<evidence type="ECO:0000256" key="1">
    <source>
        <dbReference type="SAM" id="MobiDB-lite"/>
    </source>
</evidence>
<reference evidence="2" key="1">
    <citation type="submission" date="2024-06" db="EMBL/GenBank/DDBJ databases">
        <authorList>
            <person name="Liu X."/>
            <person name="Lenzi L."/>
            <person name="Haldenby T S."/>
            <person name="Uol C."/>
        </authorList>
    </citation>
    <scope>NUCLEOTIDE SEQUENCE</scope>
</reference>
<dbReference type="EMBL" id="CAXLJL010000378">
    <property type="protein sequence ID" value="CAL5137065.1"/>
    <property type="molecule type" value="Genomic_DNA"/>
</dbReference>
<comment type="caution">
    <text evidence="2">The sequence shown here is derived from an EMBL/GenBank/DDBJ whole genome shotgun (WGS) entry which is preliminary data.</text>
</comment>